<dbReference type="InterPro" id="IPR029063">
    <property type="entry name" value="SAM-dependent_MTases_sf"/>
</dbReference>
<keyword evidence="2" id="KW-1185">Reference proteome</keyword>
<evidence type="ECO:0008006" key="3">
    <source>
        <dbReference type="Google" id="ProtNLM"/>
    </source>
</evidence>
<gene>
    <name evidence="1" type="ORF">HNR40_000887</name>
</gene>
<evidence type="ECO:0000313" key="2">
    <source>
        <dbReference type="Proteomes" id="UP000568380"/>
    </source>
</evidence>
<protein>
    <recommendedName>
        <fullName evidence="3">Class I SAM-dependent methyltransferase</fullName>
    </recommendedName>
</protein>
<reference evidence="1 2" key="1">
    <citation type="submission" date="2020-08" db="EMBL/GenBank/DDBJ databases">
        <title>Genomic Encyclopedia of Type Strains, Phase IV (KMG-IV): sequencing the most valuable type-strain genomes for metagenomic binning, comparative biology and taxonomic classification.</title>
        <authorList>
            <person name="Goeker M."/>
        </authorList>
    </citation>
    <scope>NUCLEOTIDE SEQUENCE [LARGE SCALE GENOMIC DNA]</scope>
    <source>
        <strain evidence="1 2">DSM 45385</strain>
    </source>
</reference>
<comment type="caution">
    <text evidence="1">The sequence shown here is derived from an EMBL/GenBank/DDBJ whole genome shotgun (WGS) entry which is preliminary data.</text>
</comment>
<dbReference type="Gene3D" id="3.40.50.150">
    <property type="entry name" value="Vaccinia Virus protein VP39"/>
    <property type="match status" value="1"/>
</dbReference>
<dbReference type="Proteomes" id="UP000568380">
    <property type="component" value="Unassembled WGS sequence"/>
</dbReference>
<dbReference type="RefSeq" id="WP_221339913.1">
    <property type="nucleotide sequence ID" value="NZ_JACHIN010000001.1"/>
</dbReference>
<proteinExistence type="predicted"/>
<sequence>MRNLFVDGPNSVAAKARARRWRWVAESFPDLGQMNVIDLGGTATAWMRAPIKPASVHVINLAHDDQELPSWLRTEVGDACDLPKRILGDDYDLVFSNAVIEHVGGYARRQAFADAVHSLAGRFWVQTPYRYFPVEPHVLFPFYQFLPLNVRARINRRWPLVHTKSPDWSAALQDALEIELIGRAEMALLFPTARMRAERVAGLTKSLIAIKA</sequence>
<dbReference type="EMBL" id="JACHIN010000001">
    <property type="protein sequence ID" value="MBB5075441.1"/>
    <property type="molecule type" value="Genomic_DNA"/>
</dbReference>
<name>A0A7W7ZY83_9ACTN</name>
<dbReference type="AlphaFoldDB" id="A0A7W7ZY83"/>
<evidence type="ECO:0000313" key="1">
    <source>
        <dbReference type="EMBL" id="MBB5075441.1"/>
    </source>
</evidence>
<dbReference type="SUPFAM" id="SSF53335">
    <property type="entry name" value="S-adenosyl-L-methionine-dependent methyltransferases"/>
    <property type="match status" value="1"/>
</dbReference>
<accession>A0A7W7ZY83</accession>
<organism evidence="1 2">
    <name type="scientific">Nonomuraea endophytica</name>
    <dbReference type="NCBI Taxonomy" id="714136"/>
    <lineage>
        <taxon>Bacteria</taxon>
        <taxon>Bacillati</taxon>
        <taxon>Actinomycetota</taxon>
        <taxon>Actinomycetes</taxon>
        <taxon>Streptosporangiales</taxon>
        <taxon>Streptosporangiaceae</taxon>
        <taxon>Nonomuraea</taxon>
    </lineage>
</organism>